<protein>
    <submittedName>
        <fullName evidence="1">Uncharacterized protein</fullName>
    </submittedName>
</protein>
<name>A0A6C0JWK6_9ZZZZ</name>
<dbReference type="AlphaFoldDB" id="A0A6C0JWK6"/>
<organism evidence="1">
    <name type="scientific">viral metagenome</name>
    <dbReference type="NCBI Taxonomy" id="1070528"/>
    <lineage>
        <taxon>unclassified sequences</taxon>
        <taxon>metagenomes</taxon>
        <taxon>organismal metagenomes</taxon>
    </lineage>
</organism>
<dbReference type="EMBL" id="MN740745">
    <property type="protein sequence ID" value="QHU09763.1"/>
    <property type="molecule type" value="Genomic_DNA"/>
</dbReference>
<reference evidence="1" key="1">
    <citation type="journal article" date="2020" name="Nature">
        <title>Giant virus diversity and host interactions through global metagenomics.</title>
        <authorList>
            <person name="Schulz F."/>
            <person name="Roux S."/>
            <person name="Paez-Espino D."/>
            <person name="Jungbluth S."/>
            <person name="Walsh D.A."/>
            <person name="Denef V.J."/>
            <person name="McMahon K.D."/>
            <person name="Konstantinidis K.T."/>
            <person name="Eloe-Fadrosh E.A."/>
            <person name="Kyrpides N.C."/>
            <person name="Woyke T."/>
        </authorList>
    </citation>
    <scope>NUCLEOTIDE SEQUENCE</scope>
    <source>
        <strain evidence="1">GVMAG-S-1101164-164</strain>
    </source>
</reference>
<evidence type="ECO:0000313" key="1">
    <source>
        <dbReference type="EMBL" id="QHU09763.1"/>
    </source>
</evidence>
<accession>A0A6C0JWK6</accession>
<proteinExistence type="predicted"/>
<sequence length="56" mass="6455">MVLHEVEMLSQYHLGSEDLAVKIYFSGPVRTTCFQYRIRASTIFVSSILEQNSPFD</sequence>